<organism evidence="1">
    <name type="scientific">marine sediment metagenome</name>
    <dbReference type="NCBI Taxonomy" id="412755"/>
    <lineage>
        <taxon>unclassified sequences</taxon>
        <taxon>metagenomes</taxon>
        <taxon>ecological metagenomes</taxon>
    </lineage>
</organism>
<gene>
    <name evidence="1" type="ORF">S12H4_09817</name>
</gene>
<protein>
    <recommendedName>
        <fullName evidence="2">Transposase zinc-binding domain-containing protein</fullName>
    </recommendedName>
</protein>
<dbReference type="EMBL" id="BARW01004062">
    <property type="protein sequence ID" value="GAI59653.1"/>
    <property type="molecule type" value="Genomic_DNA"/>
</dbReference>
<comment type="caution">
    <text evidence="1">The sequence shown here is derived from an EMBL/GenBank/DDBJ whole genome shotgun (WGS) entry which is preliminary data.</text>
</comment>
<proteinExistence type="predicted"/>
<evidence type="ECO:0008006" key="2">
    <source>
        <dbReference type="Google" id="ProtNLM"/>
    </source>
</evidence>
<accession>X1PUY9</accession>
<sequence>MIATPYEPRHVHNPEGINYDPTQVAFESPQVSLTQTIPASITNESLRRYLELLPEPSRSNIAYCFLSEDWDTYECDTCGRLVHRPVSSCKDHYCPVCATFYALNKAMKTYDRLRPFYKINGSKKSGAFLKSVYTIPDKFWSEISDHKSMDRLVRCSVRAEKEFLTKMARKDLARRGVKPKSEIQFGHLLFIHTWDKDLTWRPHSEVISPNLAFVGPDRVPMRF</sequence>
<evidence type="ECO:0000313" key="1">
    <source>
        <dbReference type="EMBL" id="GAI59653.1"/>
    </source>
</evidence>
<dbReference type="AlphaFoldDB" id="X1PUY9"/>
<feature type="non-terminal residue" evidence="1">
    <location>
        <position position="223"/>
    </location>
</feature>
<reference evidence="1" key="1">
    <citation type="journal article" date="2014" name="Front. Microbiol.">
        <title>High frequency of phylogenetically diverse reductive dehalogenase-homologous genes in deep subseafloor sedimentary metagenomes.</title>
        <authorList>
            <person name="Kawai M."/>
            <person name="Futagami T."/>
            <person name="Toyoda A."/>
            <person name="Takaki Y."/>
            <person name="Nishi S."/>
            <person name="Hori S."/>
            <person name="Arai W."/>
            <person name="Tsubouchi T."/>
            <person name="Morono Y."/>
            <person name="Uchiyama I."/>
            <person name="Ito T."/>
            <person name="Fujiyama A."/>
            <person name="Inagaki F."/>
            <person name="Takami H."/>
        </authorList>
    </citation>
    <scope>NUCLEOTIDE SEQUENCE</scope>
    <source>
        <strain evidence="1">Expedition CK06-06</strain>
    </source>
</reference>
<name>X1PUY9_9ZZZZ</name>